<dbReference type="EMBL" id="DS022254">
    <property type="protein sequence ID" value="EWG50797.1"/>
    <property type="molecule type" value="Genomic_DNA"/>
</dbReference>
<dbReference type="KEGG" id="fvr:FVEG_09926"/>
<sequence>METAPPQYNAEDAPPSYEDVVKKFTAALGNGKDPEKILDAMASLNLADCKVVCDKNGSKLGPIVGEKDMEKFQLGAEQAASLPVAQEHLKKVANTATRAVKDIEMVFNRLLLKIMEIDKIHESGFVPKLRRHQETFSDLIRESRLLAREISQHGQEFDELTVEFCADKTISVEERINRIEGFRKQAEGFETASVDMQKRFEKLNNDFTEFIGEFKAWAEDKEKELDEKLTQVIKEIGDLKIRISEVIVSLGFALAGTVIGAMIFAAGLSPLSFILIAAGLILCGLNGVAAMRFIATYLVLSNKLEKKEKLKKEYEGQLKMIQKARSELVSLGNEGLGTFWDKIGFLKGYWVRASSDAEAIEIWLKKGASDAKWPDYMKKSLHKNVKIYKALSTYLEEYSRGVDTDE</sequence>
<keyword evidence="2" id="KW-0812">Transmembrane</keyword>
<dbReference type="RefSeq" id="XP_018756988.1">
    <property type="nucleotide sequence ID" value="XM_018899003.1"/>
</dbReference>
<organism evidence="3 4">
    <name type="scientific">Gibberella moniliformis (strain M3125 / FGSC 7600)</name>
    <name type="common">Maize ear and stalk rot fungus</name>
    <name type="synonym">Fusarium verticillioides</name>
    <dbReference type="NCBI Taxonomy" id="334819"/>
    <lineage>
        <taxon>Eukaryota</taxon>
        <taxon>Fungi</taxon>
        <taxon>Dikarya</taxon>
        <taxon>Ascomycota</taxon>
        <taxon>Pezizomycotina</taxon>
        <taxon>Sordariomycetes</taxon>
        <taxon>Hypocreomycetidae</taxon>
        <taxon>Hypocreales</taxon>
        <taxon>Nectriaceae</taxon>
        <taxon>Fusarium</taxon>
        <taxon>Fusarium fujikuroi species complex</taxon>
    </lineage>
</organism>
<proteinExistence type="predicted"/>
<dbReference type="HOGENOM" id="CLU_054223_0_0_1"/>
<dbReference type="Gene3D" id="1.20.1170.10">
    <property type="match status" value="1"/>
</dbReference>
<dbReference type="eggNOG" id="ENOG502S75S">
    <property type="taxonomic scope" value="Eukaryota"/>
</dbReference>
<keyword evidence="2" id="KW-1133">Transmembrane helix</keyword>
<feature type="transmembrane region" description="Helical" evidence="2">
    <location>
        <begin position="273"/>
        <end position="300"/>
    </location>
</feature>
<keyword evidence="1" id="KW-0175">Coiled coil</keyword>
<evidence type="ECO:0000313" key="4">
    <source>
        <dbReference type="Proteomes" id="UP000009096"/>
    </source>
</evidence>
<evidence type="ECO:0000313" key="3">
    <source>
        <dbReference type="EMBL" id="EWG50797.1"/>
    </source>
</evidence>
<protein>
    <submittedName>
        <fullName evidence="3">Uncharacterized protein</fullName>
    </submittedName>
</protein>
<feature type="transmembrane region" description="Helical" evidence="2">
    <location>
        <begin position="246"/>
        <end position="267"/>
    </location>
</feature>
<gene>
    <name evidence="3" type="ORF">FVEG_09926</name>
</gene>
<feature type="coiled-coil region" evidence="1">
    <location>
        <begin position="297"/>
        <end position="327"/>
    </location>
</feature>
<dbReference type="OrthoDB" id="5103225at2759"/>
<keyword evidence="4" id="KW-1185">Reference proteome</keyword>
<evidence type="ECO:0000256" key="2">
    <source>
        <dbReference type="SAM" id="Phobius"/>
    </source>
</evidence>
<dbReference type="Proteomes" id="UP000009096">
    <property type="component" value="Chromosome 1"/>
</dbReference>
<keyword evidence="2" id="KW-0472">Membrane</keyword>
<dbReference type="AlphaFoldDB" id="W7N246"/>
<evidence type="ECO:0000256" key="1">
    <source>
        <dbReference type="SAM" id="Coils"/>
    </source>
</evidence>
<dbReference type="VEuPathDB" id="FungiDB:FVEG_09926"/>
<dbReference type="EMBL" id="CM000578">
    <property type="protein sequence ID" value="EWG50797.1"/>
    <property type="molecule type" value="Genomic_DNA"/>
</dbReference>
<accession>W7N246</accession>
<name>W7N246_GIBM7</name>
<reference evidence="3 4" key="1">
    <citation type="journal article" date="2010" name="Nature">
        <title>Comparative genomics reveals mobile pathogenicity chromosomes in Fusarium.</title>
        <authorList>
            <person name="Ma L.J."/>
            <person name="van der Does H.C."/>
            <person name="Borkovich K.A."/>
            <person name="Coleman J.J."/>
            <person name="Daboussi M.J."/>
            <person name="Di Pietro A."/>
            <person name="Dufresne M."/>
            <person name="Freitag M."/>
            <person name="Grabherr M."/>
            <person name="Henrissat B."/>
            <person name="Houterman P.M."/>
            <person name="Kang S."/>
            <person name="Shim W.B."/>
            <person name="Woloshuk C."/>
            <person name="Xie X."/>
            <person name="Xu J.R."/>
            <person name="Antoniw J."/>
            <person name="Baker S.E."/>
            <person name="Bluhm B.H."/>
            <person name="Breakspear A."/>
            <person name="Brown D.W."/>
            <person name="Butchko R.A."/>
            <person name="Chapman S."/>
            <person name="Coulson R."/>
            <person name="Coutinho P.M."/>
            <person name="Danchin E.G."/>
            <person name="Diener A."/>
            <person name="Gale L.R."/>
            <person name="Gardiner D.M."/>
            <person name="Goff S."/>
            <person name="Hammond-Kosack K.E."/>
            <person name="Hilburn K."/>
            <person name="Hua-Van A."/>
            <person name="Jonkers W."/>
            <person name="Kazan K."/>
            <person name="Kodira C.D."/>
            <person name="Koehrsen M."/>
            <person name="Kumar L."/>
            <person name="Lee Y.H."/>
            <person name="Li L."/>
            <person name="Manners J.M."/>
            <person name="Miranda-Saavedra D."/>
            <person name="Mukherjee M."/>
            <person name="Park G."/>
            <person name="Park J."/>
            <person name="Park S.Y."/>
            <person name="Proctor R.H."/>
            <person name="Regev A."/>
            <person name="Ruiz-Roldan M.C."/>
            <person name="Sain D."/>
            <person name="Sakthikumar S."/>
            <person name="Sykes S."/>
            <person name="Schwartz D.C."/>
            <person name="Turgeon B.G."/>
            <person name="Wapinski I."/>
            <person name="Yoder O."/>
            <person name="Young S."/>
            <person name="Zeng Q."/>
            <person name="Zhou S."/>
            <person name="Galagan J."/>
            <person name="Cuomo C.A."/>
            <person name="Kistler H.C."/>
            <person name="Rep M."/>
        </authorList>
    </citation>
    <scope>NUCLEOTIDE SEQUENCE [LARGE SCALE GENOMIC DNA]</scope>
    <source>
        <strain evidence="4">M3125 / FGSC 7600</strain>
    </source>
</reference>
<dbReference type="GeneID" id="30067553"/>